<dbReference type="InterPro" id="IPR000847">
    <property type="entry name" value="LysR_HTH_N"/>
</dbReference>
<dbReference type="InterPro" id="IPR036388">
    <property type="entry name" value="WH-like_DNA-bd_sf"/>
</dbReference>
<dbReference type="InterPro" id="IPR036390">
    <property type="entry name" value="WH_DNA-bd_sf"/>
</dbReference>
<keyword evidence="4" id="KW-0804">Transcription</keyword>
<keyword evidence="3" id="KW-0238">DNA-binding</keyword>
<evidence type="ECO:0000313" key="6">
    <source>
        <dbReference type="EMBL" id="GGE29536.1"/>
    </source>
</evidence>
<dbReference type="Gene3D" id="1.10.10.10">
    <property type="entry name" value="Winged helix-like DNA-binding domain superfamily/Winged helix DNA-binding domain"/>
    <property type="match status" value="1"/>
</dbReference>
<dbReference type="PROSITE" id="PS50931">
    <property type="entry name" value="HTH_LYSR"/>
    <property type="match status" value="1"/>
</dbReference>
<gene>
    <name evidence="6" type="primary">rlrC</name>
    <name evidence="6" type="ORF">GCM10011391_05090</name>
</gene>
<feature type="domain" description="HTH lysR-type" evidence="5">
    <location>
        <begin position="1"/>
        <end position="34"/>
    </location>
</feature>
<dbReference type="AlphaFoldDB" id="A0A8J2VL68"/>
<evidence type="ECO:0000256" key="4">
    <source>
        <dbReference type="ARBA" id="ARBA00023163"/>
    </source>
</evidence>
<dbReference type="GO" id="GO:0003700">
    <property type="term" value="F:DNA-binding transcription factor activity"/>
    <property type="evidence" value="ECO:0007669"/>
    <property type="project" value="InterPro"/>
</dbReference>
<comment type="similarity">
    <text evidence="1">Belongs to the LysR transcriptional regulatory family.</text>
</comment>
<evidence type="ECO:0000259" key="5">
    <source>
        <dbReference type="PROSITE" id="PS50931"/>
    </source>
</evidence>
<keyword evidence="2" id="KW-0805">Transcription regulation</keyword>
<accession>A0A8J2VL68</accession>
<organism evidence="6 7">
    <name type="scientific">Pullulanibacillus camelliae</name>
    <dbReference type="NCBI Taxonomy" id="1707096"/>
    <lineage>
        <taxon>Bacteria</taxon>
        <taxon>Bacillati</taxon>
        <taxon>Bacillota</taxon>
        <taxon>Bacilli</taxon>
        <taxon>Bacillales</taxon>
        <taxon>Sporolactobacillaceae</taxon>
        <taxon>Pullulanibacillus</taxon>
    </lineage>
</organism>
<dbReference type="GO" id="GO:0000976">
    <property type="term" value="F:transcription cis-regulatory region binding"/>
    <property type="evidence" value="ECO:0007669"/>
    <property type="project" value="TreeGrafter"/>
</dbReference>
<name>A0A8J2VL68_9BACL</name>
<reference evidence="6" key="1">
    <citation type="journal article" date="2014" name="Int. J. Syst. Evol. Microbiol.">
        <title>Complete genome sequence of Corynebacterium casei LMG S-19264T (=DSM 44701T), isolated from a smear-ripened cheese.</title>
        <authorList>
            <consortium name="US DOE Joint Genome Institute (JGI-PGF)"/>
            <person name="Walter F."/>
            <person name="Albersmeier A."/>
            <person name="Kalinowski J."/>
            <person name="Ruckert C."/>
        </authorList>
    </citation>
    <scope>NUCLEOTIDE SEQUENCE</scope>
    <source>
        <strain evidence="6">CGMCC 1.15371</strain>
    </source>
</reference>
<protein>
    <submittedName>
        <fullName evidence="6">LysR family transcriptional regulator</fullName>
    </submittedName>
</protein>
<evidence type="ECO:0000256" key="2">
    <source>
        <dbReference type="ARBA" id="ARBA00023015"/>
    </source>
</evidence>
<evidence type="ECO:0000256" key="3">
    <source>
        <dbReference type="ARBA" id="ARBA00023125"/>
    </source>
</evidence>
<comment type="caution">
    <text evidence="6">The sequence shown here is derived from an EMBL/GenBank/DDBJ whole genome shotgun (WGS) entry which is preliminary data.</text>
</comment>
<dbReference type="Pfam" id="PF00126">
    <property type="entry name" value="HTH_1"/>
    <property type="match status" value="1"/>
</dbReference>
<reference evidence="6" key="2">
    <citation type="submission" date="2020-09" db="EMBL/GenBank/DDBJ databases">
        <authorList>
            <person name="Sun Q."/>
            <person name="Zhou Y."/>
        </authorList>
    </citation>
    <scope>NUCLEOTIDE SEQUENCE</scope>
    <source>
        <strain evidence="6">CGMCC 1.15371</strain>
    </source>
</reference>
<evidence type="ECO:0000313" key="7">
    <source>
        <dbReference type="Proteomes" id="UP000628775"/>
    </source>
</evidence>
<sequence>MFISQPAVSSQIKKLENTYGVKLIEKNGRGIRLTYTGEQLYEVIHHFFTTTIVDIESLLKNSRYIKISGNYLMTQFIVPEILGKADKLSESEKLVVKSMSSFSAMDELKRDYCDLVLVSSSEVIIPQLEFTVTELFTDEIILMSRSSIGSEIASIIVSKSKKEIRDLVVKNYEYIAGIPLTVVDSTQDAIANIRINKDCATFVSARFLKYFDDEFNYISTGVKSRFYAIYRKGTSKNKSIQMIINRLKEGF</sequence>
<keyword evidence="7" id="KW-1185">Reference proteome</keyword>
<dbReference type="EMBL" id="BMIR01000001">
    <property type="protein sequence ID" value="GGE29536.1"/>
    <property type="molecule type" value="Genomic_DNA"/>
</dbReference>
<dbReference type="PANTHER" id="PTHR30126:SF40">
    <property type="entry name" value="HTH-TYPE TRANSCRIPTIONAL REGULATOR GLTR"/>
    <property type="match status" value="1"/>
</dbReference>
<dbReference type="SUPFAM" id="SSF46785">
    <property type="entry name" value="Winged helix' DNA-binding domain"/>
    <property type="match status" value="1"/>
</dbReference>
<dbReference type="PANTHER" id="PTHR30126">
    <property type="entry name" value="HTH-TYPE TRANSCRIPTIONAL REGULATOR"/>
    <property type="match status" value="1"/>
</dbReference>
<evidence type="ECO:0000256" key="1">
    <source>
        <dbReference type="ARBA" id="ARBA00009437"/>
    </source>
</evidence>
<proteinExistence type="inferred from homology"/>
<dbReference type="Proteomes" id="UP000628775">
    <property type="component" value="Unassembled WGS sequence"/>
</dbReference>